<proteinExistence type="predicted"/>
<name>A0AAE0RY56_9BIVA</name>
<protein>
    <submittedName>
        <fullName evidence="1">Uncharacterized protein</fullName>
    </submittedName>
</protein>
<comment type="caution">
    <text evidence="1">The sequence shown here is derived from an EMBL/GenBank/DDBJ whole genome shotgun (WGS) entry which is preliminary data.</text>
</comment>
<evidence type="ECO:0000313" key="1">
    <source>
        <dbReference type="EMBL" id="KAK3581887.1"/>
    </source>
</evidence>
<reference evidence="1" key="1">
    <citation type="journal article" date="2021" name="Genome Biol. Evol.">
        <title>A High-Quality Reference Genome for a Parasitic Bivalve with Doubly Uniparental Inheritance (Bivalvia: Unionida).</title>
        <authorList>
            <person name="Smith C.H."/>
        </authorList>
    </citation>
    <scope>NUCLEOTIDE SEQUENCE</scope>
    <source>
        <strain evidence="1">CHS0354</strain>
    </source>
</reference>
<accession>A0AAE0RY56</accession>
<dbReference type="EMBL" id="JAEAOA010001432">
    <property type="protein sequence ID" value="KAK3581887.1"/>
    <property type="molecule type" value="Genomic_DNA"/>
</dbReference>
<keyword evidence="2" id="KW-1185">Reference proteome</keyword>
<evidence type="ECO:0000313" key="2">
    <source>
        <dbReference type="Proteomes" id="UP001195483"/>
    </source>
</evidence>
<gene>
    <name evidence="1" type="ORF">CHS0354_024199</name>
</gene>
<dbReference type="Proteomes" id="UP001195483">
    <property type="component" value="Unassembled WGS sequence"/>
</dbReference>
<reference evidence="1" key="2">
    <citation type="journal article" date="2021" name="Genome Biol. Evol.">
        <title>Developing a high-quality reference genome for a parasitic bivalve with doubly uniparental inheritance (Bivalvia: Unionida).</title>
        <authorList>
            <person name="Smith C.H."/>
        </authorList>
    </citation>
    <scope>NUCLEOTIDE SEQUENCE</scope>
    <source>
        <strain evidence="1">CHS0354</strain>
        <tissue evidence="1">Mantle</tissue>
    </source>
</reference>
<organism evidence="1 2">
    <name type="scientific">Potamilus streckersoni</name>
    <dbReference type="NCBI Taxonomy" id="2493646"/>
    <lineage>
        <taxon>Eukaryota</taxon>
        <taxon>Metazoa</taxon>
        <taxon>Spiralia</taxon>
        <taxon>Lophotrochozoa</taxon>
        <taxon>Mollusca</taxon>
        <taxon>Bivalvia</taxon>
        <taxon>Autobranchia</taxon>
        <taxon>Heteroconchia</taxon>
        <taxon>Palaeoheterodonta</taxon>
        <taxon>Unionida</taxon>
        <taxon>Unionoidea</taxon>
        <taxon>Unionidae</taxon>
        <taxon>Ambleminae</taxon>
        <taxon>Lampsilini</taxon>
        <taxon>Potamilus</taxon>
    </lineage>
</organism>
<sequence>MTELVQEKDEYDNMVIAKIYYDFSSKGSRQKQMTATSKHRYDELKEALESIQSIISLISDPQDIVSVYDKQID</sequence>
<reference evidence="1" key="3">
    <citation type="submission" date="2023-05" db="EMBL/GenBank/DDBJ databases">
        <authorList>
            <person name="Smith C.H."/>
        </authorList>
    </citation>
    <scope>NUCLEOTIDE SEQUENCE</scope>
    <source>
        <strain evidence="1">CHS0354</strain>
        <tissue evidence="1">Mantle</tissue>
    </source>
</reference>
<dbReference type="AlphaFoldDB" id="A0AAE0RY56"/>